<dbReference type="OrthoDB" id="2018467at2759"/>
<dbReference type="PANTHER" id="PTHR36766">
    <property type="entry name" value="PLANT BROAD-SPECTRUM MILDEW RESISTANCE PROTEIN RPW8"/>
    <property type="match status" value="1"/>
</dbReference>
<dbReference type="EMBL" id="RXIC02000019">
    <property type="protein sequence ID" value="KAB1225981.1"/>
    <property type="molecule type" value="Genomic_DNA"/>
</dbReference>
<dbReference type="GO" id="GO:0006952">
    <property type="term" value="P:defense response"/>
    <property type="evidence" value="ECO:0007669"/>
    <property type="project" value="UniProtKB-KW"/>
</dbReference>
<accession>A0A6A1WL80</accession>
<organism evidence="2 3">
    <name type="scientific">Morella rubra</name>
    <name type="common">Chinese bayberry</name>
    <dbReference type="NCBI Taxonomy" id="262757"/>
    <lineage>
        <taxon>Eukaryota</taxon>
        <taxon>Viridiplantae</taxon>
        <taxon>Streptophyta</taxon>
        <taxon>Embryophyta</taxon>
        <taxon>Tracheophyta</taxon>
        <taxon>Spermatophyta</taxon>
        <taxon>Magnoliopsida</taxon>
        <taxon>eudicotyledons</taxon>
        <taxon>Gunneridae</taxon>
        <taxon>Pentapetalae</taxon>
        <taxon>rosids</taxon>
        <taxon>fabids</taxon>
        <taxon>Fagales</taxon>
        <taxon>Myricaceae</taxon>
        <taxon>Morella</taxon>
    </lineage>
</organism>
<protein>
    <submittedName>
        <fullName evidence="2">Putative disease resistance protein RGA4</fullName>
    </submittedName>
</protein>
<dbReference type="InterPro" id="IPR032675">
    <property type="entry name" value="LRR_dom_sf"/>
</dbReference>
<gene>
    <name evidence="2" type="ORF">CJ030_MR1G018400</name>
</gene>
<keyword evidence="3" id="KW-1185">Reference proteome</keyword>
<evidence type="ECO:0000313" key="2">
    <source>
        <dbReference type="EMBL" id="KAB1225981.1"/>
    </source>
</evidence>
<evidence type="ECO:0000313" key="3">
    <source>
        <dbReference type="Proteomes" id="UP000516437"/>
    </source>
</evidence>
<proteinExistence type="predicted"/>
<evidence type="ECO:0000256" key="1">
    <source>
        <dbReference type="ARBA" id="ARBA00022821"/>
    </source>
</evidence>
<keyword evidence="1" id="KW-0611">Plant defense</keyword>
<dbReference type="PANTHER" id="PTHR36766:SF70">
    <property type="entry name" value="DISEASE RESISTANCE PROTEIN RGA4"/>
    <property type="match status" value="1"/>
</dbReference>
<dbReference type="AlphaFoldDB" id="A0A6A1WL80"/>
<comment type="caution">
    <text evidence="2">The sequence shown here is derived from an EMBL/GenBank/DDBJ whole genome shotgun (WGS) entry which is preliminary data.</text>
</comment>
<reference evidence="2 3" key="1">
    <citation type="journal article" date="2019" name="Plant Biotechnol. J.">
        <title>The red bayberry genome and genetic basis of sex determination.</title>
        <authorList>
            <person name="Jia H.M."/>
            <person name="Jia H.J."/>
            <person name="Cai Q.L."/>
            <person name="Wang Y."/>
            <person name="Zhao H.B."/>
            <person name="Yang W.F."/>
            <person name="Wang G.Y."/>
            <person name="Li Y.H."/>
            <person name="Zhan D.L."/>
            <person name="Shen Y.T."/>
            <person name="Niu Q.F."/>
            <person name="Chang L."/>
            <person name="Qiu J."/>
            <person name="Zhao L."/>
            <person name="Xie H.B."/>
            <person name="Fu W.Y."/>
            <person name="Jin J."/>
            <person name="Li X.W."/>
            <person name="Jiao Y."/>
            <person name="Zhou C.C."/>
            <person name="Tu T."/>
            <person name="Chai C.Y."/>
            <person name="Gao J.L."/>
            <person name="Fan L.J."/>
            <person name="van de Weg E."/>
            <person name="Wang J.Y."/>
            <person name="Gao Z.S."/>
        </authorList>
    </citation>
    <scope>NUCLEOTIDE SEQUENCE [LARGE SCALE GENOMIC DNA]</scope>
    <source>
        <tissue evidence="2">Leaves</tissue>
    </source>
</reference>
<dbReference type="Gene3D" id="3.80.10.10">
    <property type="entry name" value="Ribonuclease Inhibitor"/>
    <property type="match status" value="1"/>
</dbReference>
<name>A0A6A1WL80_9ROSI</name>
<dbReference type="SUPFAM" id="SSF52058">
    <property type="entry name" value="L domain-like"/>
    <property type="match status" value="1"/>
</dbReference>
<dbReference type="Proteomes" id="UP000516437">
    <property type="component" value="Chromosome 1"/>
</dbReference>
<sequence length="121" mass="13813">MQWQGLKSLHTLQFSKLPKLVSLPSGLQHVTTLQKLSILYCESFIAIPEWIDNCTSLVQLKFWECRSFTSLPVGMSGLTSLQQLDIYGCSPSLVNRCKKETGVDWPKISRIPQLHVHQRDE</sequence>